<keyword evidence="9 14" id="KW-0408">Iron</keyword>
<comment type="subcellular location">
    <subcellularLocation>
        <location evidence="2">Peroxisome matrix</location>
    </subcellularLocation>
</comment>
<dbReference type="PROSITE" id="PS00437">
    <property type="entry name" value="CATALASE_1"/>
    <property type="match status" value="1"/>
</dbReference>
<keyword evidence="6 14" id="KW-0349">Heme</keyword>
<dbReference type="CDD" id="cd08156">
    <property type="entry name" value="catalase_clade_3"/>
    <property type="match status" value="1"/>
</dbReference>
<dbReference type="InterPro" id="IPR024708">
    <property type="entry name" value="Catalase_AS"/>
</dbReference>
<dbReference type="PANTHER" id="PTHR11465">
    <property type="entry name" value="CATALASE"/>
    <property type="match status" value="1"/>
</dbReference>
<dbReference type="Gene3D" id="2.40.180.10">
    <property type="entry name" value="Catalase core domain"/>
    <property type="match status" value="1"/>
</dbReference>
<evidence type="ECO:0000256" key="3">
    <source>
        <dbReference type="ARBA" id="ARBA00005329"/>
    </source>
</evidence>
<evidence type="ECO:0000256" key="2">
    <source>
        <dbReference type="ARBA" id="ARBA00004253"/>
    </source>
</evidence>
<dbReference type="GO" id="GO:0004096">
    <property type="term" value="F:catalase activity"/>
    <property type="evidence" value="ECO:0007669"/>
    <property type="project" value="UniProtKB-EC"/>
</dbReference>
<keyword evidence="19" id="KW-1185">Reference proteome</keyword>
<dbReference type="PIRSF" id="PIRSF038928">
    <property type="entry name" value="Catalase_clade1-3"/>
    <property type="match status" value="1"/>
</dbReference>
<dbReference type="InterPro" id="IPR011614">
    <property type="entry name" value="Catalase_core"/>
</dbReference>
<feature type="active site" evidence="13">
    <location>
        <position position="149"/>
    </location>
</feature>
<dbReference type="GO" id="GO:0020037">
    <property type="term" value="F:heme binding"/>
    <property type="evidence" value="ECO:0007669"/>
    <property type="project" value="InterPro"/>
</dbReference>
<comment type="caution">
    <text evidence="18">The sequence shown here is derived from an EMBL/GenBank/DDBJ whole genome shotgun (WGS) entry which is preliminary data.</text>
</comment>
<keyword evidence="10" id="KW-0576">Peroxisome</keyword>
<evidence type="ECO:0000256" key="8">
    <source>
        <dbReference type="ARBA" id="ARBA00023002"/>
    </source>
</evidence>
<dbReference type="Pfam" id="PF00199">
    <property type="entry name" value="Catalase"/>
    <property type="match status" value="2"/>
</dbReference>
<dbReference type="PRINTS" id="PR00067">
    <property type="entry name" value="CATALASE"/>
</dbReference>
<gene>
    <name evidence="18" type="ORF">P4O66_015531</name>
</gene>
<keyword evidence="5 15" id="KW-0575">Peroxidase</keyword>
<feature type="binding site" description="axial binding residue" evidence="14">
    <location>
        <position position="386"/>
    </location>
    <ligand>
        <name>heme</name>
        <dbReference type="ChEBI" id="CHEBI:30413"/>
    </ligand>
    <ligandPart>
        <name>Fe</name>
        <dbReference type="ChEBI" id="CHEBI:18248"/>
    </ligandPart>
</feature>
<dbReference type="FunFam" id="2.40.180.10:FF:000001">
    <property type="entry name" value="Catalase"/>
    <property type="match status" value="1"/>
</dbReference>
<evidence type="ECO:0000256" key="12">
    <source>
        <dbReference type="ARBA" id="ARBA00049254"/>
    </source>
</evidence>
<evidence type="ECO:0000256" key="16">
    <source>
        <dbReference type="RuleBase" id="RU004142"/>
    </source>
</evidence>
<comment type="function">
    <text evidence="16">Catalyzes the degradation of hydrogen peroxide (H(2)O(2)) generated by peroxisomal oxidases to water and oxygen, thereby protecting cells from the toxic effects of hydrogen peroxide.</text>
</comment>
<reference evidence="18" key="1">
    <citation type="submission" date="2023-03" db="EMBL/GenBank/DDBJ databases">
        <title>Electrophorus voltai genome.</title>
        <authorList>
            <person name="Bian C."/>
        </authorList>
    </citation>
    <scope>NUCLEOTIDE SEQUENCE</scope>
    <source>
        <strain evidence="18">CB-2022</strain>
        <tissue evidence="18">Muscle</tissue>
    </source>
</reference>
<evidence type="ECO:0000313" key="18">
    <source>
        <dbReference type="EMBL" id="KAK1789623.1"/>
    </source>
</evidence>
<evidence type="ECO:0000256" key="6">
    <source>
        <dbReference type="ARBA" id="ARBA00022617"/>
    </source>
</evidence>
<dbReference type="PROSITE" id="PS00438">
    <property type="entry name" value="CATALASE_2"/>
    <property type="match status" value="1"/>
</dbReference>
<evidence type="ECO:0000256" key="10">
    <source>
        <dbReference type="ARBA" id="ARBA00023140"/>
    </source>
</evidence>
<dbReference type="InterPro" id="IPR002226">
    <property type="entry name" value="Catalase_haem_BS"/>
</dbReference>
<keyword evidence="8 15" id="KW-0560">Oxidoreductase</keyword>
<dbReference type="PANTHER" id="PTHR11465:SF9">
    <property type="entry name" value="CATALASE"/>
    <property type="match status" value="1"/>
</dbReference>
<dbReference type="InterPro" id="IPR010582">
    <property type="entry name" value="Catalase_immune_responsive"/>
</dbReference>
<dbReference type="PROSITE" id="PS51402">
    <property type="entry name" value="CATALASE_3"/>
    <property type="match status" value="1"/>
</dbReference>
<accession>A0AAD8Z146</accession>
<name>A0AAD8Z146_9TELE</name>
<dbReference type="SMART" id="SM01060">
    <property type="entry name" value="Catalase"/>
    <property type="match status" value="1"/>
</dbReference>
<protein>
    <recommendedName>
        <fullName evidence="4 15">Catalase</fullName>
        <ecNumber evidence="15">1.11.1.6</ecNumber>
    </recommendedName>
</protein>
<dbReference type="GO" id="GO:0042744">
    <property type="term" value="P:hydrogen peroxide catabolic process"/>
    <property type="evidence" value="ECO:0007669"/>
    <property type="project" value="UniProtKB-KW"/>
</dbReference>
<evidence type="ECO:0000256" key="11">
    <source>
        <dbReference type="ARBA" id="ARBA00023324"/>
    </source>
</evidence>
<keyword evidence="7 14" id="KW-0479">Metal-binding</keyword>
<dbReference type="GO" id="GO:0046872">
    <property type="term" value="F:metal ion binding"/>
    <property type="evidence" value="ECO:0007669"/>
    <property type="project" value="UniProtKB-KW"/>
</dbReference>
<dbReference type="Proteomes" id="UP001239994">
    <property type="component" value="Unassembled WGS sequence"/>
</dbReference>
<keyword evidence="11 15" id="KW-0376">Hydrogen peroxide</keyword>
<sequence>MGRTQNDALSVSHRCPLAVFLSQRADVLTTGAGVPIGDKLNIQTAGPRGPLLVQDVVFTDEMAHFDRERIPERVVHAKGAGAFGYFEVTHDITRYCKAKVFEHVGKTTPIAVRFSTVAGESGSADTVRDPRGFAVKFYTEDGNWDLTGNNTPIFFIRDALLFPSFIHTQKRNPQTHLKDPDMVWDFWSLRPESLHQVSFLFSDRGLPDGFRHMNGYGSHTFKLINAQGNPVYCKFHYKTDQGIKNLPVEEAERLASTDPDYAIRDLYNAISSGNFPSWTFYIQVMTFEQAEKYPWNPFDLTKVWPHKDFPLIPVGRLVLNRNPVNYFAEVEQLAFDPSNMPPGVEPSPDKMLQMCTKRSTGPDTISALLLKTYRGIQPSLGRLFSYPDTHRHRLGANYLQLPVNCPFRARVANYQRDGPMCMSDNQGGAPNYYPNSFSAPEAQQNFVESKFKVSPDVARYNSSDDDNVTQVRTFFTEVLSEAERERLCQNLAGHLKGAQLFIQKRTVQRLMAIHQNYGSRVQELLDKYNAEAEKKSVHVYTKGGASAVTASSKM</sequence>
<evidence type="ECO:0000313" key="19">
    <source>
        <dbReference type="Proteomes" id="UP001239994"/>
    </source>
</evidence>
<evidence type="ECO:0000256" key="14">
    <source>
        <dbReference type="PIRSR" id="PIRSR038928-2"/>
    </source>
</evidence>
<dbReference type="SUPFAM" id="SSF56634">
    <property type="entry name" value="Heme-dependent catalase-like"/>
    <property type="match status" value="2"/>
</dbReference>
<comment type="cofactor">
    <cofactor evidence="1">
        <name>NADP(+)</name>
        <dbReference type="ChEBI" id="CHEBI:58349"/>
    </cofactor>
</comment>
<dbReference type="GO" id="GO:0042542">
    <property type="term" value="P:response to hydrogen peroxide"/>
    <property type="evidence" value="ECO:0007669"/>
    <property type="project" value="TreeGrafter"/>
</dbReference>
<dbReference type="InterPro" id="IPR018028">
    <property type="entry name" value="Catalase"/>
</dbReference>
<comment type="similarity">
    <text evidence="3 15">Belongs to the catalase family.</text>
</comment>
<feature type="active site" evidence="13">
    <location>
        <position position="76"/>
    </location>
</feature>
<feature type="domain" description="Catalase core" evidence="17">
    <location>
        <begin position="29"/>
        <end position="441"/>
    </location>
</feature>
<evidence type="ECO:0000256" key="1">
    <source>
        <dbReference type="ARBA" id="ARBA00001937"/>
    </source>
</evidence>
<dbReference type="InterPro" id="IPR020835">
    <property type="entry name" value="Catalase_sf"/>
</dbReference>
<evidence type="ECO:0000256" key="9">
    <source>
        <dbReference type="ARBA" id="ARBA00023004"/>
    </source>
</evidence>
<dbReference type="InterPro" id="IPR024711">
    <property type="entry name" value="Catalase_clade1/3"/>
</dbReference>
<dbReference type="GO" id="GO:0005782">
    <property type="term" value="C:peroxisomal matrix"/>
    <property type="evidence" value="ECO:0007669"/>
    <property type="project" value="UniProtKB-SubCell"/>
</dbReference>
<evidence type="ECO:0000256" key="4">
    <source>
        <dbReference type="ARBA" id="ARBA00014132"/>
    </source>
</evidence>
<dbReference type="EMBL" id="JAROKS010000022">
    <property type="protein sequence ID" value="KAK1789623.1"/>
    <property type="molecule type" value="Genomic_DNA"/>
</dbReference>
<evidence type="ECO:0000256" key="13">
    <source>
        <dbReference type="PIRSR" id="PIRSR038928-1"/>
    </source>
</evidence>
<dbReference type="AlphaFoldDB" id="A0AAD8Z146"/>
<comment type="catalytic activity">
    <reaction evidence="12 15">
        <text>2 H2O2 = O2 + 2 H2O</text>
        <dbReference type="Rhea" id="RHEA:20309"/>
        <dbReference type="ChEBI" id="CHEBI:15377"/>
        <dbReference type="ChEBI" id="CHEBI:15379"/>
        <dbReference type="ChEBI" id="CHEBI:16240"/>
        <dbReference type="EC" id="1.11.1.6"/>
    </reaction>
</comment>
<proteinExistence type="inferred from homology"/>
<evidence type="ECO:0000256" key="15">
    <source>
        <dbReference type="RuleBase" id="RU000498"/>
    </source>
</evidence>
<evidence type="ECO:0000256" key="7">
    <source>
        <dbReference type="ARBA" id="ARBA00022723"/>
    </source>
</evidence>
<dbReference type="EC" id="1.11.1.6" evidence="15"/>
<evidence type="ECO:0000256" key="5">
    <source>
        <dbReference type="ARBA" id="ARBA00022559"/>
    </source>
</evidence>
<organism evidence="18 19">
    <name type="scientific">Electrophorus voltai</name>
    <dbReference type="NCBI Taxonomy" id="2609070"/>
    <lineage>
        <taxon>Eukaryota</taxon>
        <taxon>Metazoa</taxon>
        <taxon>Chordata</taxon>
        <taxon>Craniata</taxon>
        <taxon>Vertebrata</taxon>
        <taxon>Euteleostomi</taxon>
        <taxon>Actinopterygii</taxon>
        <taxon>Neopterygii</taxon>
        <taxon>Teleostei</taxon>
        <taxon>Ostariophysi</taxon>
        <taxon>Gymnotiformes</taxon>
        <taxon>Gymnotoidei</taxon>
        <taxon>Gymnotidae</taxon>
        <taxon>Electrophorus</taxon>
    </lineage>
</organism>
<comment type="cofactor">
    <cofactor evidence="14">
        <name>heme</name>
        <dbReference type="ChEBI" id="CHEBI:30413"/>
    </cofactor>
</comment>
<dbReference type="GO" id="GO:0005739">
    <property type="term" value="C:mitochondrion"/>
    <property type="evidence" value="ECO:0007669"/>
    <property type="project" value="TreeGrafter"/>
</dbReference>
<dbReference type="Pfam" id="PF06628">
    <property type="entry name" value="Catalase-rel"/>
    <property type="match status" value="1"/>
</dbReference>
<evidence type="ECO:0000259" key="17">
    <source>
        <dbReference type="SMART" id="SM01060"/>
    </source>
</evidence>
<dbReference type="InterPro" id="IPR040333">
    <property type="entry name" value="Catalase_3"/>
</dbReference>